<dbReference type="GO" id="GO:0005685">
    <property type="term" value="C:U1 snRNP"/>
    <property type="evidence" value="ECO:0007669"/>
    <property type="project" value="TreeGrafter"/>
</dbReference>
<protein>
    <recommendedName>
        <fullName evidence="11">WW domain-containing protein</fullName>
    </recommendedName>
</protein>
<feature type="region of interest" description="Disordered" evidence="6">
    <location>
        <begin position="126"/>
        <end position="165"/>
    </location>
</feature>
<keyword evidence="5" id="KW-0539">Nucleus</keyword>
<reference evidence="10" key="1">
    <citation type="submission" date="2015-06" db="EMBL/GenBank/DDBJ databases">
        <title>Expansion of signal transduction pathways in fungi by whole-genome duplication.</title>
        <authorList>
            <consortium name="DOE Joint Genome Institute"/>
            <person name="Corrochano L.M."/>
            <person name="Kuo A."/>
            <person name="Marcet-Houben M."/>
            <person name="Polaino S."/>
            <person name="Salamov A."/>
            <person name="Villalobos J.M."/>
            <person name="Alvarez M.I."/>
            <person name="Avalos J."/>
            <person name="Benito E.P."/>
            <person name="Benoit I."/>
            <person name="Burger G."/>
            <person name="Camino L.P."/>
            <person name="Canovas D."/>
            <person name="Cerda-Olmedo E."/>
            <person name="Cheng J.-F."/>
            <person name="Dominguez A."/>
            <person name="Elias M."/>
            <person name="Eslava A.P."/>
            <person name="Glaser F."/>
            <person name="Grimwood J."/>
            <person name="Gutierrez G."/>
            <person name="Heitman J."/>
            <person name="Henrissat B."/>
            <person name="Iturriaga E.A."/>
            <person name="Lang B.F."/>
            <person name="Lavin J.L."/>
            <person name="Lee S."/>
            <person name="Li W."/>
            <person name="Lindquist E."/>
            <person name="Lopez-Garcia S."/>
            <person name="Luque E.M."/>
            <person name="Marcos A.T."/>
            <person name="Martin J."/>
            <person name="McCluskey K."/>
            <person name="Medina H.R."/>
            <person name="Miralles-Duran A."/>
            <person name="Miyazaki A."/>
            <person name="Munoz-Torres E."/>
            <person name="Oguiza J.A."/>
            <person name="Ohm R."/>
            <person name="Olmedo M."/>
            <person name="Orejas M."/>
            <person name="Ortiz-Castellanos L."/>
            <person name="Pisabarro A.G."/>
            <person name="Rodriguez-Romero J."/>
            <person name="Ruiz-Herrera J."/>
            <person name="Ruiz-Vazquez R."/>
            <person name="Sanz C."/>
            <person name="Schackwitz W."/>
            <person name="Schmutz J."/>
            <person name="Shahriari M."/>
            <person name="Shelest E."/>
            <person name="Silva-Franco F."/>
            <person name="Soanes D."/>
            <person name="Syed K."/>
            <person name="Tagua V.G."/>
            <person name="Talbot N.J."/>
            <person name="Thon M."/>
            <person name="De vries R.P."/>
            <person name="Wiebenga A."/>
            <person name="Yadav J.S."/>
            <person name="Braun E.L."/>
            <person name="Baker S."/>
            <person name="Garre V."/>
            <person name="Horwitz B."/>
            <person name="Torres-Martinez S."/>
            <person name="Idnurm A."/>
            <person name="Herrera-Estrella A."/>
            <person name="Gabaldon T."/>
            <person name="Grigoriev I.V."/>
        </authorList>
    </citation>
    <scope>NUCLEOTIDE SEQUENCE [LARGE SCALE GENOMIC DNA]</scope>
    <source>
        <strain evidence="10">NRRL 1555(-)</strain>
    </source>
</reference>
<dbReference type="FunFam" id="1.10.10.440:FF:000013">
    <property type="entry name" value="pre-mRNA-processing protein 40A isoform X1"/>
    <property type="match status" value="1"/>
</dbReference>
<keyword evidence="4" id="KW-0508">mRNA splicing</keyword>
<dbReference type="Gene3D" id="1.10.10.440">
    <property type="entry name" value="FF domain"/>
    <property type="match status" value="4"/>
</dbReference>
<dbReference type="GO" id="GO:0071004">
    <property type="term" value="C:U2-type prespliceosome"/>
    <property type="evidence" value="ECO:0007669"/>
    <property type="project" value="TreeGrafter"/>
</dbReference>
<evidence type="ECO:0000313" key="10">
    <source>
        <dbReference type="Proteomes" id="UP000077315"/>
    </source>
</evidence>
<feature type="domain" description="WW" evidence="7">
    <location>
        <begin position="45"/>
        <end position="78"/>
    </location>
</feature>
<evidence type="ECO:0008006" key="11">
    <source>
        <dbReference type="Google" id="ProtNLM"/>
    </source>
</evidence>
<dbReference type="InterPro" id="IPR039726">
    <property type="entry name" value="Prp40-like"/>
</dbReference>
<keyword evidence="3" id="KW-0677">Repeat</keyword>
<dbReference type="Pfam" id="PF25432">
    <property type="entry name" value="FF_PRPF40A"/>
    <property type="match status" value="1"/>
</dbReference>
<dbReference type="Gene3D" id="2.20.70.10">
    <property type="match status" value="2"/>
</dbReference>
<dbReference type="CDD" id="cd00201">
    <property type="entry name" value="WW"/>
    <property type="match status" value="2"/>
</dbReference>
<proteinExistence type="predicted"/>
<dbReference type="Proteomes" id="UP000077315">
    <property type="component" value="Unassembled WGS sequence"/>
</dbReference>
<feature type="compositionally biased region" description="Basic and acidic residues" evidence="6">
    <location>
        <begin position="126"/>
        <end position="138"/>
    </location>
</feature>
<dbReference type="InterPro" id="IPR036517">
    <property type="entry name" value="FF_domain_sf"/>
</dbReference>
<feature type="compositionally biased region" description="Basic residues" evidence="6">
    <location>
        <begin position="656"/>
        <end position="665"/>
    </location>
</feature>
<dbReference type="PANTHER" id="PTHR11864:SF0">
    <property type="entry name" value="PRP40 PRE-MRNA PROCESSING FACTOR 40 HOMOLOG A (YEAST)"/>
    <property type="match status" value="1"/>
</dbReference>
<dbReference type="PROSITE" id="PS01159">
    <property type="entry name" value="WW_DOMAIN_1"/>
    <property type="match status" value="2"/>
</dbReference>
<evidence type="ECO:0000256" key="2">
    <source>
        <dbReference type="ARBA" id="ARBA00022664"/>
    </source>
</evidence>
<gene>
    <name evidence="9" type="ORF">PHYBLDRAFT_181981</name>
</gene>
<accession>A0A167M8Y7</accession>
<sequence length="698" mass="82305">MYRPPSASFPPGAYGGPQSPVVGGPHPPGGGSPWPRPPPHQSGPPTTGPIWKEHHTPEGKKYWFNTTTRQSTWEKPEELLTPEEKALMSCPWKEYTTPEGKKYYSNSQTKETTWQIPPEYKEQLEKAQQAKEKAEAEAKTNPATNSSATPAVASTTTNTQPEVEKTYRVRQPLPSAALMAQTPAVEFATREEAEKAFFKLLKETNVKSDWTWEQAMRAIITNPLYRSLKTVAERKAAFHAYAEREARRERELREEREQKHRSAFIHMLENNKAIKPYTRFKSALKILANQPAFQQIKSDQQREQYFNEYVEGLQRREKDRMRDLRKSSMDRFAELLRDTPEITYETEWRNAQKIYMKLPALEDPKTFEGMDILDFLSVYEEHSRLLWEPVLADLSKRARDKKRKERKARDGFKALLKEQLDQSHINALTLWKELYPHIKDDPRYTGLLGLPQSTPIDLFWDLIYDLEEHLHYQKKVVYDVLKRREFEVTLETPFETFRDLVAQDESGHSIPENNLMIIYEHLKNKAVIKQKEERRRQERKLRRKMDNLRHVMKYIETPIGVEETWESVRPRLQDLPEYKDIDDEQICIEVFDKFIKRLKEKQSGQDEEEDEEGIIREEEEVMHNRYRRSHSRGPGRHNRHGERESDHGMSDDERLRKRKRARHTGRPTEYDQPMDSGRVSAEEGDALDQYENDPRRQH</sequence>
<dbReference type="InParanoid" id="A0A167M8Y7"/>
<organism evidence="9 10">
    <name type="scientific">Phycomyces blakesleeanus (strain ATCC 8743b / DSM 1359 / FGSC 10004 / NBRC 33097 / NRRL 1555)</name>
    <dbReference type="NCBI Taxonomy" id="763407"/>
    <lineage>
        <taxon>Eukaryota</taxon>
        <taxon>Fungi</taxon>
        <taxon>Fungi incertae sedis</taxon>
        <taxon>Mucoromycota</taxon>
        <taxon>Mucoromycotina</taxon>
        <taxon>Mucoromycetes</taxon>
        <taxon>Mucorales</taxon>
        <taxon>Phycomycetaceae</taxon>
        <taxon>Phycomyces</taxon>
    </lineage>
</organism>
<dbReference type="Pfam" id="PF00397">
    <property type="entry name" value="WW"/>
    <property type="match status" value="2"/>
</dbReference>
<dbReference type="SMART" id="SM00441">
    <property type="entry name" value="FF"/>
    <property type="match status" value="5"/>
</dbReference>
<dbReference type="GO" id="GO:0045292">
    <property type="term" value="P:mRNA cis splicing, via spliceosome"/>
    <property type="evidence" value="ECO:0007669"/>
    <property type="project" value="InterPro"/>
</dbReference>
<name>A0A167M8Y7_PHYB8</name>
<feature type="compositionally biased region" description="Acidic residues" evidence="6">
    <location>
        <begin position="682"/>
        <end position="691"/>
    </location>
</feature>
<feature type="compositionally biased region" description="Pro residues" evidence="6">
    <location>
        <begin position="25"/>
        <end position="42"/>
    </location>
</feature>
<dbReference type="InterPro" id="IPR036020">
    <property type="entry name" value="WW_dom_sf"/>
</dbReference>
<evidence type="ECO:0000256" key="4">
    <source>
        <dbReference type="ARBA" id="ARBA00023187"/>
    </source>
</evidence>
<dbReference type="FunCoup" id="A0A167M8Y7">
    <property type="interactions" value="860"/>
</dbReference>
<evidence type="ECO:0000259" key="8">
    <source>
        <dbReference type="PROSITE" id="PS51676"/>
    </source>
</evidence>
<feature type="domain" description="WW" evidence="7">
    <location>
        <begin position="86"/>
        <end position="119"/>
    </location>
</feature>
<keyword evidence="2" id="KW-0507">mRNA processing</keyword>
<dbReference type="SUPFAM" id="SSF81698">
    <property type="entry name" value="FF domain"/>
    <property type="match status" value="4"/>
</dbReference>
<dbReference type="PANTHER" id="PTHR11864">
    <property type="entry name" value="PRE-MRNA-PROCESSING PROTEIN PRP40"/>
    <property type="match status" value="1"/>
</dbReference>
<dbReference type="SMART" id="SM00456">
    <property type="entry name" value="WW"/>
    <property type="match status" value="2"/>
</dbReference>
<dbReference type="EMBL" id="KV440984">
    <property type="protein sequence ID" value="OAD72157.1"/>
    <property type="molecule type" value="Genomic_DNA"/>
</dbReference>
<keyword evidence="10" id="KW-1185">Reference proteome</keyword>
<dbReference type="OrthoDB" id="187617at2759"/>
<dbReference type="VEuPathDB" id="FungiDB:PHYBLDRAFT_181981"/>
<dbReference type="RefSeq" id="XP_018290197.1">
    <property type="nucleotide sequence ID" value="XM_018438547.1"/>
</dbReference>
<evidence type="ECO:0000256" key="3">
    <source>
        <dbReference type="ARBA" id="ARBA00022737"/>
    </source>
</evidence>
<evidence type="ECO:0000313" key="9">
    <source>
        <dbReference type="EMBL" id="OAD72157.1"/>
    </source>
</evidence>
<comment type="subcellular location">
    <subcellularLocation>
        <location evidence="1">Nucleus</location>
    </subcellularLocation>
</comment>
<dbReference type="InterPro" id="IPR002713">
    <property type="entry name" value="FF_domain"/>
</dbReference>
<feature type="compositionally biased region" description="Basic and acidic residues" evidence="6">
    <location>
        <begin position="51"/>
        <end position="61"/>
    </location>
</feature>
<feature type="domain" description="FF" evidence="8">
    <location>
        <begin position="404"/>
        <end position="465"/>
    </location>
</feature>
<feature type="region of interest" description="Disordered" evidence="6">
    <location>
        <begin position="600"/>
        <end position="698"/>
    </location>
</feature>
<dbReference type="PROSITE" id="PS51676">
    <property type="entry name" value="FF"/>
    <property type="match status" value="3"/>
</dbReference>
<dbReference type="Pfam" id="PF01846">
    <property type="entry name" value="FF"/>
    <property type="match status" value="3"/>
</dbReference>
<feature type="compositionally biased region" description="Basic and acidic residues" evidence="6">
    <location>
        <begin position="641"/>
        <end position="655"/>
    </location>
</feature>
<dbReference type="STRING" id="763407.A0A167M8Y7"/>
<dbReference type="GeneID" id="28999453"/>
<dbReference type="InterPro" id="IPR001202">
    <property type="entry name" value="WW_dom"/>
</dbReference>
<feature type="domain" description="FF" evidence="8">
    <location>
        <begin position="535"/>
        <end position="597"/>
    </location>
</feature>
<dbReference type="PROSITE" id="PS50020">
    <property type="entry name" value="WW_DOMAIN_2"/>
    <property type="match status" value="2"/>
</dbReference>
<evidence type="ECO:0000256" key="5">
    <source>
        <dbReference type="ARBA" id="ARBA00023242"/>
    </source>
</evidence>
<dbReference type="AlphaFoldDB" id="A0A167M8Y7"/>
<feature type="compositionally biased region" description="Basic residues" evidence="6">
    <location>
        <begin position="624"/>
        <end position="640"/>
    </location>
</feature>
<feature type="region of interest" description="Disordered" evidence="6">
    <location>
        <begin position="1"/>
        <end position="82"/>
    </location>
</feature>
<evidence type="ECO:0000256" key="6">
    <source>
        <dbReference type="SAM" id="MobiDB-lite"/>
    </source>
</evidence>
<feature type="domain" description="FF" evidence="8">
    <location>
        <begin position="190"/>
        <end position="244"/>
    </location>
</feature>
<feature type="compositionally biased region" description="Low complexity" evidence="6">
    <location>
        <begin position="142"/>
        <end position="159"/>
    </location>
</feature>
<dbReference type="GO" id="GO:0003723">
    <property type="term" value="F:RNA binding"/>
    <property type="evidence" value="ECO:0007669"/>
    <property type="project" value="TreeGrafter"/>
</dbReference>
<evidence type="ECO:0000256" key="1">
    <source>
        <dbReference type="ARBA" id="ARBA00004123"/>
    </source>
</evidence>
<dbReference type="SUPFAM" id="SSF51045">
    <property type="entry name" value="WW domain"/>
    <property type="match status" value="2"/>
</dbReference>
<feature type="compositionally biased region" description="Basic and acidic residues" evidence="6">
    <location>
        <begin position="72"/>
        <end position="82"/>
    </location>
</feature>
<feature type="compositionally biased region" description="Acidic residues" evidence="6">
    <location>
        <begin position="605"/>
        <end position="620"/>
    </location>
</feature>
<evidence type="ECO:0000259" key="7">
    <source>
        <dbReference type="PROSITE" id="PS50020"/>
    </source>
</evidence>